<protein>
    <submittedName>
        <fullName evidence="2">Uncharacterized protein</fullName>
    </submittedName>
</protein>
<accession>A0AAV7M256</accession>
<name>A0AAV7M256_PLEWA</name>
<dbReference type="EMBL" id="JANPWB010000014">
    <property type="protein sequence ID" value="KAJ1095958.1"/>
    <property type="molecule type" value="Genomic_DNA"/>
</dbReference>
<comment type="caution">
    <text evidence="2">The sequence shown here is derived from an EMBL/GenBank/DDBJ whole genome shotgun (WGS) entry which is preliminary data.</text>
</comment>
<evidence type="ECO:0000313" key="3">
    <source>
        <dbReference type="Proteomes" id="UP001066276"/>
    </source>
</evidence>
<dbReference type="AlphaFoldDB" id="A0AAV7M256"/>
<sequence length="107" mass="12262">MEERNYCHRIARRARGRPRARPRAQGGRRCRRPRAPGDGVDDGVKSDLCLLEWAWHASPDHTLISWPLNVLVLGREEKLPLGSPHQPQLLLQHFILAFRSPHVSYSA</sequence>
<feature type="region of interest" description="Disordered" evidence="1">
    <location>
        <begin position="12"/>
        <end position="43"/>
    </location>
</feature>
<organism evidence="2 3">
    <name type="scientific">Pleurodeles waltl</name>
    <name type="common">Iberian ribbed newt</name>
    <dbReference type="NCBI Taxonomy" id="8319"/>
    <lineage>
        <taxon>Eukaryota</taxon>
        <taxon>Metazoa</taxon>
        <taxon>Chordata</taxon>
        <taxon>Craniata</taxon>
        <taxon>Vertebrata</taxon>
        <taxon>Euteleostomi</taxon>
        <taxon>Amphibia</taxon>
        <taxon>Batrachia</taxon>
        <taxon>Caudata</taxon>
        <taxon>Salamandroidea</taxon>
        <taxon>Salamandridae</taxon>
        <taxon>Pleurodelinae</taxon>
        <taxon>Pleurodeles</taxon>
    </lineage>
</organism>
<evidence type="ECO:0000256" key="1">
    <source>
        <dbReference type="SAM" id="MobiDB-lite"/>
    </source>
</evidence>
<gene>
    <name evidence="2" type="ORF">NDU88_001108</name>
</gene>
<proteinExistence type="predicted"/>
<dbReference type="Proteomes" id="UP001066276">
    <property type="component" value="Chromosome 10"/>
</dbReference>
<evidence type="ECO:0000313" key="2">
    <source>
        <dbReference type="EMBL" id="KAJ1095958.1"/>
    </source>
</evidence>
<keyword evidence="3" id="KW-1185">Reference proteome</keyword>
<reference evidence="2" key="1">
    <citation type="journal article" date="2022" name="bioRxiv">
        <title>Sequencing and chromosome-scale assembly of the giantPleurodeles waltlgenome.</title>
        <authorList>
            <person name="Brown T."/>
            <person name="Elewa A."/>
            <person name="Iarovenko S."/>
            <person name="Subramanian E."/>
            <person name="Araus A.J."/>
            <person name="Petzold A."/>
            <person name="Susuki M."/>
            <person name="Suzuki K.-i.T."/>
            <person name="Hayashi T."/>
            <person name="Toyoda A."/>
            <person name="Oliveira C."/>
            <person name="Osipova E."/>
            <person name="Leigh N.D."/>
            <person name="Simon A."/>
            <person name="Yun M.H."/>
        </authorList>
    </citation>
    <scope>NUCLEOTIDE SEQUENCE</scope>
    <source>
        <strain evidence="2">20211129_DDA</strain>
        <tissue evidence="2">Liver</tissue>
    </source>
</reference>
<feature type="compositionally biased region" description="Basic residues" evidence="1">
    <location>
        <begin position="12"/>
        <end position="34"/>
    </location>
</feature>